<comment type="caution">
    <text evidence="1">The sequence shown here is derived from an EMBL/GenBank/DDBJ whole genome shotgun (WGS) entry which is preliminary data.</text>
</comment>
<name>A0A409YJP7_9AGAR</name>
<gene>
    <name evidence="1" type="ORF">CVT26_008079</name>
</gene>
<dbReference type="OrthoDB" id="2745898at2759"/>
<evidence type="ECO:0008006" key="3">
    <source>
        <dbReference type="Google" id="ProtNLM"/>
    </source>
</evidence>
<evidence type="ECO:0000313" key="1">
    <source>
        <dbReference type="EMBL" id="PPR03251.1"/>
    </source>
</evidence>
<reference evidence="1 2" key="1">
    <citation type="journal article" date="2018" name="Evol. Lett.">
        <title>Horizontal gene cluster transfer increased hallucinogenic mushroom diversity.</title>
        <authorList>
            <person name="Reynolds H.T."/>
            <person name="Vijayakumar V."/>
            <person name="Gluck-Thaler E."/>
            <person name="Korotkin H.B."/>
            <person name="Matheny P.B."/>
            <person name="Slot J.C."/>
        </authorList>
    </citation>
    <scope>NUCLEOTIDE SEQUENCE [LARGE SCALE GENOMIC DNA]</scope>
    <source>
        <strain evidence="1 2">SRW20</strain>
    </source>
</reference>
<protein>
    <recommendedName>
        <fullName evidence="3">F-box domain-containing protein</fullName>
    </recommendedName>
</protein>
<keyword evidence="2" id="KW-1185">Reference proteome</keyword>
<organism evidence="1 2">
    <name type="scientific">Gymnopilus dilepis</name>
    <dbReference type="NCBI Taxonomy" id="231916"/>
    <lineage>
        <taxon>Eukaryota</taxon>
        <taxon>Fungi</taxon>
        <taxon>Dikarya</taxon>
        <taxon>Basidiomycota</taxon>
        <taxon>Agaricomycotina</taxon>
        <taxon>Agaricomycetes</taxon>
        <taxon>Agaricomycetidae</taxon>
        <taxon>Agaricales</taxon>
        <taxon>Agaricineae</taxon>
        <taxon>Hymenogastraceae</taxon>
        <taxon>Gymnopilus</taxon>
    </lineage>
</organism>
<dbReference type="Proteomes" id="UP000284706">
    <property type="component" value="Unassembled WGS sequence"/>
</dbReference>
<accession>A0A409YJP7</accession>
<dbReference type="InParanoid" id="A0A409YJP7"/>
<evidence type="ECO:0000313" key="2">
    <source>
        <dbReference type="Proteomes" id="UP000284706"/>
    </source>
</evidence>
<dbReference type="EMBL" id="NHYE01000760">
    <property type="protein sequence ID" value="PPR03251.1"/>
    <property type="molecule type" value="Genomic_DNA"/>
</dbReference>
<dbReference type="AlphaFoldDB" id="A0A409YJP7"/>
<proteinExistence type="predicted"/>
<sequence length="843" mass="93623">MSAPPALAPELLEAIIEAFHPSSPDGRAALIACSCASRDLTAICQKRLFRDIEVVVKIAFEQMVVYFAEDRDTTTLKFLNALVHSPHLANYVKSLTVTFRMQNPIPPAANFGNALSSNTSFSLYGIVAQLTELKKFVINAPKLFLPWWMLECQVQALFVDLVQRLEDVDLSPFFGIPTSIFRECAGLKKLHISSLSASTVNASSLTPKIRLDHLELTHLTMEGVPGPVDPFEWFKSASCPLDISRLIHLQLCTPRLPALSRMVSLCADNLQVLDLSLVGQGFGKTVFIYGIDLANHNQDPPLDLSVLRNLKNLTIGASIDHGMLNQPGAPLEVYVTDILYVASLLRTLVGRKNSTSLNTALIVQIRDVHETYLERIAWLKLMSELDASLLYSVPPPLKGQGPRVMCSSMPVLPLELFGEIVDDFDPLVHEDRVTLSSLSQSSLALGVLCQKRLFSRVSMSLKTNRSSGGTVLFESRETTCQKFFQLLQRSSRLADYVQGIKLTLKVSIFVTDLEAGGYVTSGSPDFALYNILPLLRNLRSFAVEAPGWSLPWSGLEPGVRNFFRNTIVNLEEIDLRPFYGIPTSVLSCCPSLQKLHVSKLHLDSKASGEPQDARARVNYLEIDNFLGTTIPTADDVLSWFDPSNASALDLSDLTGLKIITPDSVCLEELVALSLNSLQELDFRLSDWSYGKSKFIYGSDVPVLQSLPCPLNLSSLEEVRNLTIRSIIRHDAFNYSWKFYETDLPFLSASIKSLPRRAKTGRMAVTVVVEVHDVPDELASSIAWPALIDDLFANVPPGSNIRLKLEICNRLRENSPLALKLDDLWGQQVHLREMMKKGLVDIEW</sequence>